<dbReference type="Pfam" id="PF04438">
    <property type="entry name" value="zf-HIT"/>
    <property type="match status" value="1"/>
</dbReference>
<organism evidence="3 4">
    <name type="scientific">Tritrichomonas musculus</name>
    <dbReference type="NCBI Taxonomy" id="1915356"/>
    <lineage>
        <taxon>Eukaryota</taxon>
        <taxon>Metamonada</taxon>
        <taxon>Parabasalia</taxon>
        <taxon>Tritrichomonadida</taxon>
        <taxon>Tritrichomonadidae</taxon>
        <taxon>Tritrichomonas</taxon>
    </lineage>
</organism>
<keyword evidence="1" id="KW-0862">Zinc</keyword>
<dbReference type="Proteomes" id="UP001470230">
    <property type="component" value="Unassembled WGS sequence"/>
</dbReference>
<gene>
    <name evidence="3" type="ORF">M9Y10_003554</name>
</gene>
<proteinExistence type="predicted"/>
<dbReference type="CDD" id="cd23024">
    <property type="entry name" value="zf-HIT_ZNHIT2-3"/>
    <property type="match status" value="1"/>
</dbReference>
<evidence type="ECO:0000256" key="1">
    <source>
        <dbReference type="PROSITE-ProRule" id="PRU00453"/>
    </source>
</evidence>
<sequence>MICSVCGQNKSSYRCPKCKMPYCCLNCYKIHKNVCPGVIDDEKPQNDARNNQQEEISIPPFELFRSNPEIIRALGDPRLQKIISRIDSAKDRENELVNEMEINPDFNYFVEQLLKSCPPSIQP</sequence>
<evidence type="ECO:0000313" key="3">
    <source>
        <dbReference type="EMBL" id="KAK8880856.1"/>
    </source>
</evidence>
<evidence type="ECO:0000259" key="2">
    <source>
        <dbReference type="PROSITE" id="PS51083"/>
    </source>
</evidence>
<accession>A0ABR2JPQ8</accession>
<evidence type="ECO:0000313" key="4">
    <source>
        <dbReference type="Proteomes" id="UP001470230"/>
    </source>
</evidence>
<name>A0ABR2JPQ8_9EUKA</name>
<dbReference type="InterPro" id="IPR007529">
    <property type="entry name" value="Znf_HIT"/>
</dbReference>
<dbReference type="Gene3D" id="3.30.60.190">
    <property type="match status" value="1"/>
</dbReference>
<keyword evidence="1" id="KW-0479">Metal-binding</keyword>
<feature type="domain" description="HIT-type" evidence="2">
    <location>
        <begin position="3"/>
        <end position="35"/>
    </location>
</feature>
<dbReference type="SUPFAM" id="SSF144232">
    <property type="entry name" value="HIT/MYND zinc finger-like"/>
    <property type="match status" value="1"/>
</dbReference>
<reference evidence="3 4" key="1">
    <citation type="submission" date="2024-04" db="EMBL/GenBank/DDBJ databases">
        <title>Tritrichomonas musculus Genome.</title>
        <authorList>
            <person name="Alves-Ferreira E."/>
            <person name="Grigg M."/>
            <person name="Lorenzi H."/>
            <person name="Galac M."/>
        </authorList>
    </citation>
    <scope>NUCLEOTIDE SEQUENCE [LARGE SCALE GENOMIC DNA]</scope>
    <source>
        <strain evidence="3 4">EAF2021</strain>
    </source>
</reference>
<protein>
    <recommendedName>
        <fullName evidence="2">HIT-type domain-containing protein</fullName>
    </recommendedName>
</protein>
<comment type="caution">
    <text evidence="3">The sequence shown here is derived from an EMBL/GenBank/DDBJ whole genome shotgun (WGS) entry which is preliminary data.</text>
</comment>
<dbReference type="PROSITE" id="PS51083">
    <property type="entry name" value="ZF_HIT"/>
    <property type="match status" value="1"/>
</dbReference>
<dbReference type="EMBL" id="JAPFFF010000010">
    <property type="protein sequence ID" value="KAK8880856.1"/>
    <property type="molecule type" value="Genomic_DNA"/>
</dbReference>
<keyword evidence="1" id="KW-0863">Zinc-finger</keyword>
<keyword evidence="4" id="KW-1185">Reference proteome</keyword>